<protein>
    <submittedName>
        <fullName evidence="1">Uncharacterized protein</fullName>
    </submittedName>
</protein>
<dbReference type="EMBL" id="JACIIV010000026">
    <property type="protein sequence ID" value="MBB6228880.1"/>
    <property type="molecule type" value="Genomic_DNA"/>
</dbReference>
<dbReference type="Proteomes" id="UP000538147">
    <property type="component" value="Unassembled WGS sequence"/>
</dbReference>
<gene>
    <name evidence="1" type="ORF">FHS79_003073</name>
</gene>
<comment type="caution">
    <text evidence="1">The sequence shown here is derived from an EMBL/GenBank/DDBJ whole genome shotgun (WGS) entry which is preliminary data.</text>
</comment>
<name>A0A841L8Y4_9SPHN</name>
<proteinExistence type="predicted"/>
<keyword evidence="2" id="KW-1185">Reference proteome</keyword>
<evidence type="ECO:0000313" key="2">
    <source>
        <dbReference type="Proteomes" id="UP000538147"/>
    </source>
</evidence>
<dbReference type="AlphaFoldDB" id="A0A841L8Y4"/>
<organism evidence="1 2">
    <name type="scientific">Polymorphobacter multimanifer</name>
    <dbReference type="NCBI Taxonomy" id="1070431"/>
    <lineage>
        <taxon>Bacteria</taxon>
        <taxon>Pseudomonadati</taxon>
        <taxon>Pseudomonadota</taxon>
        <taxon>Alphaproteobacteria</taxon>
        <taxon>Sphingomonadales</taxon>
        <taxon>Sphingosinicellaceae</taxon>
        <taxon>Polymorphobacter</taxon>
    </lineage>
</organism>
<reference evidence="1 2" key="1">
    <citation type="submission" date="2020-08" db="EMBL/GenBank/DDBJ databases">
        <title>Genomic Encyclopedia of Type Strains, Phase IV (KMG-IV): sequencing the most valuable type-strain genomes for metagenomic binning, comparative biology and taxonomic classification.</title>
        <authorList>
            <person name="Goeker M."/>
        </authorList>
    </citation>
    <scope>NUCLEOTIDE SEQUENCE [LARGE SCALE GENOMIC DNA]</scope>
    <source>
        <strain evidence="1 2">DSM 102189</strain>
    </source>
</reference>
<evidence type="ECO:0000313" key="1">
    <source>
        <dbReference type="EMBL" id="MBB6228880.1"/>
    </source>
</evidence>
<sequence>MDYVAFGTAISSDPRFCSAAHDLCVRMLDCHAANPPLAQLMADRAQAHIVGICYHLHPTANAAAVLRLLPPDTASRNRVTAHLHALERRGALVAAPRGRDARTRNLMLAPAFQAWVDRWVDAVVLPALPFVPEPPVALDDPSARQGWFSRWVAAQTMGVRLTSRLPEVRQFLDLRGGYVVINELLRRDYALPGAVTERLSRRNLAARYGLTRTHVIDLLAALEAKNWVAEGPLGPEPTDAMRAQTRIWHGLHLGAAALVLSGVLMPTIEEALAARAAVTPS</sequence>
<dbReference type="RefSeq" id="WP_184202028.1">
    <property type="nucleotide sequence ID" value="NZ_JACIIV010000026.1"/>
</dbReference>
<accession>A0A841L8Y4</accession>